<dbReference type="InterPro" id="IPR039424">
    <property type="entry name" value="SBP_5"/>
</dbReference>
<dbReference type="OrthoDB" id="9772924at2"/>
<organism evidence="6 7">
    <name type="scientific">Alkaliphilus peptidifermentans DSM 18978</name>
    <dbReference type="NCBI Taxonomy" id="1120976"/>
    <lineage>
        <taxon>Bacteria</taxon>
        <taxon>Bacillati</taxon>
        <taxon>Bacillota</taxon>
        <taxon>Clostridia</taxon>
        <taxon>Peptostreptococcales</taxon>
        <taxon>Natronincolaceae</taxon>
        <taxon>Alkaliphilus</taxon>
    </lineage>
</organism>
<feature type="chain" id="PRO_5011539775" evidence="4">
    <location>
        <begin position="20"/>
        <end position="539"/>
    </location>
</feature>
<dbReference type="GO" id="GO:0015833">
    <property type="term" value="P:peptide transport"/>
    <property type="evidence" value="ECO:0007669"/>
    <property type="project" value="TreeGrafter"/>
</dbReference>
<dbReference type="CDD" id="cd08513">
    <property type="entry name" value="PBP2_thermophilic_Hb8_like"/>
    <property type="match status" value="1"/>
</dbReference>
<comment type="similarity">
    <text evidence="1">Belongs to the bacterial solute-binding protein 5 family.</text>
</comment>
<keyword evidence="7" id="KW-1185">Reference proteome</keyword>
<feature type="domain" description="Solute-binding protein family 5" evidence="5">
    <location>
        <begin position="87"/>
        <end position="451"/>
    </location>
</feature>
<dbReference type="SUPFAM" id="SSF53850">
    <property type="entry name" value="Periplasmic binding protein-like II"/>
    <property type="match status" value="1"/>
</dbReference>
<reference evidence="6 7" key="1">
    <citation type="submission" date="2016-10" db="EMBL/GenBank/DDBJ databases">
        <authorList>
            <person name="de Groot N.N."/>
        </authorList>
    </citation>
    <scope>NUCLEOTIDE SEQUENCE [LARGE SCALE GENOMIC DNA]</scope>
    <source>
        <strain evidence="6 7">DSM 18978</strain>
    </source>
</reference>
<evidence type="ECO:0000256" key="3">
    <source>
        <dbReference type="ARBA" id="ARBA00022729"/>
    </source>
</evidence>
<dbReference type="PIRSF" id="PIRSF002741">
    <property type="entry name" value="MppA"/>
    <property type="match status" value="1"/>
</dbReference>
<accession>A0A1G5CVW1</accession>
<dbReference type="InterPro" id="IPR030678">
    <property type="entry name" value="Peptide/Ni-bd"/>
</dbReference>
<evidence type="ECO:0000259" key="5">
    <source>
        <dbReference type="Pfam" id="PF00496"/>
    </source>
</evidence>
<protein>
    <submittedName>
        <fullName evidence="6">Peptide/nickel transport system substrate-binding protein</fullName>
    </submittedName>
</protein>
<dbReference type="PANTHER" id="PTHR30290:SF9">
    <property type="entry name" value="OLIGOPEPTIDE-BINDING PROTEIN APPA"/>
    <property type="match status" value="1"/>
</dbReference>
<evidence type="ECO:0000313" key="6">
    <source>
        <dbReference type="EMBL" id="SCY06340.1"/>
    </source>
</evidence>
<evidence type="ECO:0000313" key="7">
    <source>
        <dbReference type="Proteomes" id="UP000198636"/>
    </source>
</evidence>
<dbReference type="GO" id="GO:1904680">
    <property type="term" value="F:peptide transmembrane transporter activity"/>
    <property type="evidence" value="ECO:0007669"/>
    <property type="project" value="TreeGrafter"/>
</dbReference>
<feature type="signal peptide" evidence="4">
    <location>
        <begin position="1"/>
        <end position="19"/>
    </location>
</feature>
<dbReference type="GO" id="GO:0043190">
    <property type="term" value="C:ATP-binding cassette (ABC) transporter complex"/>
    <property type="evidence" value="ECO:0007669"/>
    <property type="project" value="InterPro"/>
</dbReference>
<dbReference type="Gene3D" id="3.40.190.10">
    <property type="entry name" value="Periplasmic binding protein-like II"/>
    <property type="match status" value="1"/>
</dbReference>
<dbReference type="Gene3D" id="3.10.105.10">
    <property type="entry name" value="Dipeptide-binding Protein, Domain 3"/>
    <property type="match status" value="1"/>
</dbReference>
<dbReference type="Proteomes" id="UP000198636">
    <property type="component" value="Unassembled WGS sequence"/>
</dbReference>
<keyword evidence="3 4" id="KW-0732">Signal</keyword>
<name>A0A1G5CVW1_9FIRM</name>
<dbReference type="AlphaFoldDB" id="A0A1G5CVW1"/>
<proteinExistence type="inferred from homology"/>
<dbReference type="STRING" id="1120976.SAMN03080606_00779"/>
<dbReference type="EMBL" id="FMUS01000003">
    <property type="protein sequence ID" value="SCY06340.1"/>
    <property type="molecule type" value="Genomic_DNA"/>
</dbReference>
<dbReference type="PANTHER" id="PTHR30290">
    <property type="entry name" value="PERIPLASMIC BINDING COMPONENT OF ABC TRANSPORTER"/>
    <property type="match status" value="1"/>
</dbReference>
<sequence length="539" mass="61969">MKHKKIFLLLVLIMTMLIAACSQEIVVEEPNNSVEIIENLEPIKGGTLNLSVTRFNTFNPLFNNNKGIKQLQNIIFEGLISFNKELELQPALAEKWEIAEDGQSIEFTLRNGVKWHDGQPFTAEDVLFTFQVIKGNITSVKNTSVYRMSLQQISDMRIIDENRIRVTFTRPFSNGLEVMTFPILPKHLFDGNKASNLDSESFPIIGTGPYQLEEHQPMRDMKLKRNDAYWGESPYIDNIAVNIVPDREAQLSQFENGDIDFAEPISIDWGKYSDSKNVNVYEYVSNYYEFVGFNSRNKLVNDPTIRKAIAYGIDRHKLINNIYLGHGTVVDVPVFPQSWLYNEESLQYGYDANKATALLEEAGYVHSEDKVRSNEAGEELKLILVTNNDNLLREKTAYFIKDELEAIGIEVEVKLLDWEELNEQLNTNSYDMLLGGWELSIGQDLSFAFHSAHLQDTNFIAYNNEEMDNLLVEAFRSANREEKKNNYDALQMHISNELPYFSLFFQNRAILVRDKVKGDLQPQIDNSFNGIEGWFIEAR</sequence>
<keyword evidence="2" id="KW-0813">Transport</keyword>
<evidence type="ECO:0000256" key="1">
    <source>
        <dbReference type="ARBA" id="ARBA00005695"/>
    </source>
</evidence>
<dbReference type="GO" id="GO:0042597">
    <property type="term" value="C:periplasmic space"/>
    <property type="evidence" value="ECO:0007669"/>
    <property type="project" value="UniProtKB-ARBA"/>
</dbReference>
<dbReference type="RefSeq" id="WP_091540167.1">
    <property type="nucleotide sequence ID" value="NZ_FMUS01000003.1"/>
</dbReference>
<evidence type="ECO:0000256" key="4">
    <source>
        <dbReference type="SAM" id="SignalP"/>
    </source>
</evidence>
<gene>
    <name evidence="6" type="ORF">SAMN03080606_00779</name>
</gene>
<dbReference type="PROSITE" id="PS51257">
    <property type="entry name" value="PROKAR_LIPOPROTEIN"/>
    <property type="match status" value="1"/>
</dbReference>
<dbReference type="Pfam" id="PF00496">
    <property type="entry name" value="SBP_bac_5"/>
    <property type="match status" value="1"/>
</dbReference>
<dbReference type="Gene3D" id="3.90.76.10">
    <property type="entry name" value="Dipeptide-binding Protein, Domain 1"/>
    <property type="match status" value="1"/>
</dbReference>
<dbReference type="InterPro" id="IPR000914">
    <property type="entry name" value="SBP_5_dom"/>
</dbReference>
<evidence type="ECO:0000256" key="2">
    <source>
        <dbReference type="ARBA" id="ARBA00022448"/>
    </source>
</evidence>